<dbReference type="Proteomes" id="UP000294902">
    <property type="component" value="Unassembled WGS sequence"/>
</dbReference>
<sequence length="236" mass="26619">MKSMKKIGVLSTITIIFFAFTLFVNASNVFETINATLRKDIKILINGHVFQPRDQSGKDIAPVIINGSTYLPVRAVAEAINLPVDWDGETNSVILGARVKSKNLIDFQMRGSSSANKIVDQYSLRFQVGDIIKEEKQFEYGIEIRGINSASRDIRFTLDGGYTYFSGVIGNPDPHRTSFRIRDYDKDTVLYQKVLEPGEFLVLEDIELYNVRTIEFTVVSSVGANNHIYILEPTIR</sequence>
<proteinExistence type="predicted"/>
<reference evidence="2 3" key="1">
    <citation type="submission" date="2019-03" db="EMBL/GenBank/DDBJ databases">
        <title>Genomic Encyclopedia of Type Strains, Phase IV (KMG-IV): sequencing the most valuable type-strain genomes for metagenomic binning, comparative biology and taxonomic classification.</title>
        <authorList>
            <person name="Goeker M."/>
        </authorList>
    </citation>
    <scope>NUCLEOTIDE SEQUENCE [LARGE SCALE GENOMIC DNA]</scope>
    <source>
        <strain evidence="2 3">DSM 24629</strain>
    </source>
</reference>
<dbReference type="EMBL" id="SMAL01000003">
    <property type="protein sequence ID" value="TCT15369.1"/>
    <property type="molecule type" value="Genomic_DNA"/>
</dbReference>
<name>A0A4R3MP51_9FIRM</name>
<dbReference type="Pfam" id="PF07833">
    <property type="entry name" value="Cu_amine_oxidN1"/>
    <property type="match status" value="1"/>
</dbReference>
<comment type="caution">
    <text evidence="2">The sequence shown here is derived from an EMBL/GenBank/DDBJ whole genome shotgun (WGS) entry which is preliminary data.</text>
</comment>
<organism evidence="2 3">
    <name type="scientific">Natranaerovirga pectinivora</name>
    <dbReference type="NCBI Taxonomy" id="682400"/>
    <lineage>
        <taxon>Bacteria</taxon>
        <taxon>Bacillati</taxon>
        <taxon>Bacillota</taxon>
        <taxon>Clostridia</taxon>
        <taxon>Lachnospirales</taxon>
        <taxon>Natranaerovirgaceae</taxon>
        <taxon>Natranaerovirga</taxon>
    </lineage>
</organism>
<accession>A0A4R3MP51</accession>
<gene>
    <name evidence="2" type="ORF">EDC18_10374</name>
</gene>
<dbReference type="AlphaFoldDB" id="A0A4R3MP51"/>
<evidence type="ECO:0000259" key="1">
    <source>
        <dbReference type="Pfam" id="PF07833"/>
    </source>
</evidence>
<evidence type="ECO:0000313" key="2">
    <source>
        <dbReference type="EMBL" id="TCT15369.1"/>
    </source>
</evidence>
<dbReference type="InterPro" id="IPR012854">
    <property type="entry name" value="Cu_amine_oxidase-like_N"/>
</dbReference>
<dbReference type="OrthoDB" id="337615at2"/>
<keyword evidence="3" id="KW-1185">Reference proteome</keyword>
<feature type="domain" description="Copper amine oxidase-like N-terminal" evidence="1">
    <location>
        <begin position="59"/>
        <end position="95"/>
    </location>
</feature>
<dbReference type="InterPro" id="IPR036582">
    <property type="entry name" value="Mao_N_sf"/>
</dbReference>
<dbReference type="RefSeq" id="WP_132251000.1">
    <property type="nucleotide sequence ID" value="NZ_SMAL01000003.1"/>
</dbReference>
<protein>
    <submittedName>
        <fullName evidence="2">Copper amine oxidase-like protein</fullName>
    </submittedName>
</protein>
<dbReference type="SUPFAM" id="SSF55383">
    <property type="entry name" value="Copper amine oxidase, domain N"/>
    <property type="match status" value="1"/>
</dbReference>
<evidence type="ECO:0000313" key="3">
    <source>
        <dbReference type="Proteomes" id="UP000294902"/>
    </source>
</evidence>